<evidence type="ECO:0000256" key="2">
    <source>
        <dbReference type="SAM" id="Phobius"/>
    </source>
</evidence>
<comment type="caution">
    <text evidence="4">The sequence shown here is derived from an EMBL/GenBank/DDBJ whole genome shotgun (WGS) entry which is preliminary data.</text>
</comment>
<feature type="transmembrane region" description="Helical" evidence="2">
    <location>
        <begin position="12"/>
        <end position="45"/>
    </location>
</feature>
<proteinExistence type="predicted"/>
<dbReference type="EMBL" id="BAAAYG010000002">
    <property type="protein sequence ID" value="GAA3279591.1"/>
    <property type="molecule type" value="Genomic_DNA"/>
</dbReference>
<dbReference type="RefSeq" id="WP_344717415.1">
    <property type="nucleotide sequence ID" value="NZ_BAAAYG010000002.1"/>
</dbReference>
<feature type="compositionally biased region" description="Basic and acidic residues" evidence="1">
    <location>
        <begin position="248"/>
        <end position="264"/>
    </location>
</feature>
<keyword evidence="2" id="KW-0812">Transmembrane</keyword>
<keyword evidence="2" id="KW-1133">Transmembrane helix</keyword>
<sequence length="458" mass="49721">MVLTRRLLGLALALSIVVVAVPVSATIGVCLVLLVVLVVVDLLLAGSPRRVRVERIAAEAVRLGRTTTATTVVHHQGRRRLRGRLRDGWQPSAGAEAPEHRIALSPGERRRVATALRPTRRGRLISPSATIRSLGPLGLAGRQVTHRVPHELRVLPAFGSRRHLPSKMQRLRELDGQTAVQLRGAGTEFDSLREYVRGDDVRSIDWRATARRQGAAGQQLVVRTWRPERDRRVVLCLDTSRTSAARVGIRDVGDPSRRDGDGSGDRAGQVVDEPVLDTGMEASLLLGVLAAGAGDRVDFLGFDREVSARARSAASGDFLHQLVHAMAELEPQLVEADFSQLPAHVQKLTSQRSLVVVLTSLDSASLEEGLLPVLPQLTQKHLVLVAAVRDPELDRRSLARDDLGEVYRAAAAERAMIEREALISQLGALGAEVVDASPHELPPQLADAYIRLKAAGRL</sequence>
<keyword evidence="2" id="KW-0472">Membrane</keyword>
<dbReference type="PANTHER" id="PTHR33608">
    <property type="entry name" value="BLL2464 PROTEIN"/>
    <property type="match status" value="1"/>
</dbReference>
<dbReference type="InterPro" id="IPR002881">
    <property type="entry name" value="DUF58"/>
</dbReference>
<name>A0ABP6R8J1_9MICC</name>
<dbReference type="PANTHER" id="PTHR33608:SF3">
    <property type="entry name" value="SLR2013 PROTEIN"/>
    <property type="match status" value="1"/>
</dbReference>
<dbReference type="Pfam" id="PF01882">
    <property type="entry name" value="DUF58"/>
    <property type="match status" value="1"/>
</dbReference>
<gene>
    <name evidence="4" type="ORF">GCM10020260_02860</name>
</gene>
<evidence type="ECO:0000313" key="5">
    <source>
        <dbReference type="Proteomes" id="UP001501736"/>
    </source>
</evidence>
<keyword evidence="5" id="KW-1185">Reference proteome</keyword>
<reference evidence="5" key="1">
    <citation type="journal article" date="2019" name="Int. J. Syst. Evol. Microbiol.">
        <title>The Global Catalogue of Microorganisms (GCM) 10K type strain sequencing project: providing services to taxonomists for standard genome sequencing and annotation.</title>
        <authorList>
            <consortium name="The Broad Institute Genomics Platform"/>
            <consortium name="The Broad Institute Genome Sequencing Center for Infectious Disease"/>
            <person name="Wu L."/>
            <person name="Ma J."/>
        </authorList>
    </citation>
    <scope>NUCLEOTIDE SEQUENCE [LARGE SCALE GENOMIC DNA]</scope>
    <source>
        <strain evidence="5">JCM 11483</strain>
    </source>
</reference>
<dbReference type="Proteomes" id="UP001501736">
    <property type="component" value="Unassembled WGS sequence"/>
</dbReference>
<feature type="domain" description="DUF58" evidence="3">
    <location>
        <begin position="192"/>
        <end position="243"/>
    </location>
</feature>
<accession>A0ABP6R8J1</accession>
<organism evidence="4 5">
    <name type="scientific">Nesterenkonia halobia</name>
    <dbReference type="NCBI Taxonomy" id="37922"/>
    <lineage>
        <taxon>Bacteria</taxon>
        <taxon>Bacillati</taxon>
        <taxon>Actinomycetota</taxon>
        <taxon>Actinomycetes</taxon>
        <taxon>Micrococcales</taxon>
        <taxon>Micrococcaceae</taxon>
        <taxon>Nesterenkonia</taxon>
    </lineage>
</organism>
<feature type="region of interest" description="Disordered" evidence="1">
    <location>
        <begin position="247"/>
        <end position="269"/>
    </location>
</feature>
<evidence type="ECO:0000313" key="4">
    <source>
        <dbReference type="EMBL" id="GAA3279591.1"/>
    </source>
</evidence>
<evidence type="ECO:0000256" key="1">
    <source>
        <dbReference type="SAM" id="MobiDB-lite"/>
    </source>
</evidence>
<evidence type="ECO:0000259" key="3">
    <source>
        <dbReference type="Pfam" id="PF01882"/>
    </source>
</evidence>
<protein>
    <submittedName>
        <fullName evidence="4">DUF58 domain-containing protein</fullName>
    </submittedName>
</protein>